<organism evidence="2 3">
    <name type="scientific">Thiohalomonas denitrificans</name>
    <dbReference type="NCBI Taxonomy" id="415747"/>
    <lineage>
        <taxon>Bacteria</taxon>
        <taxon>Pseudomonadati</taxon>
        <taxon>Pseudomonadota</taxon>
        <taxon>Gammaproteobacteria</taxon>
        <taxon>Thiohalomonadales</taxon>
        <taxon>Thiohalomonadaceae</taxon>
        <taxon>Thiohalomonas</taxon>
    </lineage>
</organism>
<proteinExistence type="predicted"/>
<evidence type="ECO:0000313" key="3">
    <source>
        <dbReference type="Proteomes" id="UP000199648"/>
    </source>
</evidence>
<feature type="coiled-coil region" evidence="1">
    <location>
        <begin position="49"/>
        <end position="93"/>
    </location>
</feature>
<evidence type="ECO:0008006" key="4">
    <source>
        <dbReference type="Google" id="ProtNLM"/>
    </source>
</evidence>
<accession>A0A1G5QYF3</accession>
<name>A0A1G5QYF3_9GAMM</name>
<dbReference type="InterPro" id="IPR029016">
    <property type="entry name" value="GAF-like_dom_sf"/>
</dbReference>
<dbReference type="OrthoDB" id="8525200at2"/>
<dbReference type="PANTHER" id="PTHR38765">
    <property type="entry name" value="DUF484 DOMAIN-CONTAINING PROTEIN"/>
    <property type="match status" value="1"/>
</dbReference>
<dbReference type="PANTHER" id="PTHR38765:SF1">
    <property type="entry name" value="DUF484 DOMAIN-CONTAINING PROTEIN"/>
    <property type="match status" value="1"/>
</dbReference>
<gene>
    <name evidence="2" type="ORF">SAMN03097708_02940</name>
</gene>
<dbReference type="Proteomes" id="UP000199648">
    <property type="component" value="Unassembled WGS sequence"/>
</dbReference>
<dbReference type="AlphaFoldDB" id="A0A1G5QYF3"/>
<dbReference type="InterPro" id="IPR007435">
    <property type="entry name" value="DUF484"/>
</dbReference>
<keyword evidence="3" id="KW-1185">Reference proteome</keyword>
<dbReference type="STRING" id="415747.SAMN03097708_02940"/>
<reference evidence="2 3" key="1">
    <citation type="submission" date="2016-10" db="EMBL/GenBank/DDBJ databases">
        <authorList>
            <person name="de Groot N.N."/>
        </authorList>
    </citation>
    <scope>NUCLEOTIDE SEQUENCE [LARGE SCALE GENOMIC DNA]</scope>
    <source>
        <strain evidence="2 3">HLD2</strain>
    </source>
</reference>
<dbReference type="RefSeq" id="WP_092998675.1">
    <property type="nucleotide sequence ID" value="NZ_FMWD01000011.1"/>
</dbReference>
<evidence type="ECO:0000313" key="2">
    <source>
        <dbReference type="EMBL" id="SCZ66281.1"/>
    </source>
</evidence>
<dbReference type="SUPFAM" id="SSF55781">
    <property type="entry name" value="GAF domain-like"/>
    <property type="match status" value="1"/>
</dbReference>
<keyword evidence="1" id="KW-0175">Coiled coil</keyword>
<dbReference type="Pfam" id="PF04340">
    <property type="entry name" value="DUF484"/>
    <property type="match status" value="1"/>
</dbReference>
<dbReference type="Gene3D" id="3.30.450.40">
    <property type="match status" value="1"/>
</dbReference>
<evidence type="ECO:0000256" key="1">
    <source>
        <dbReference type="SAM" id="Coils"/>
    </source>
</evidence>
<dbReference type="EMBL" id="FMWD01000011">
    <property type="protein sequence ID" value="SCZ66281.1"/>
    <property type="molecule type" value="Genomic_DNA"/>
</dbReference>
<protein>
    <recommendedName>
        <fullName evidence="4">GAF domain-containing protein</fullName>
    </recommendedName>
</protein>
<sequence length="230" mass="25665">MKESSTPKAKAESSEESVAAYLEVHPEFFEGREKLLEKLHIPHATGGAVSLVERQVQHLRERNNELQRHLQHLARAARNNELLLEQLQVLILQLITSENIDEALAVLEKGLREDFHADFVALRLFGDWDRPEAIEPTAPELASFARTMDRKQPVCGYITPEQKQFLFGGAATKVTSSILLPLCESRHDACLGLLGIGSIDPKRFHPEMGTVFVSHLGAVATRILRAHLAV</sequence>